<dbReference type="EMBL" id="WUBL01000077">
    <property type="protein sequence ID" value="KAF2966944.1"/>
    <property type="molecule type" value="Genomic_DNA"/>
</dbReference>
<proteinExistence type="predicted"/>
<evidence type="ECO:0000313" key="2">
    <source>
        <dbReference type="EMBL" id="KAF2966944.1"/>
    </source>
</evidence>
<protein>
    <recommendedName>
        <fullName evidence="4">BTB domain-containing protein</fullName>
    </recommendedName>
</protein>
<accession>A0A7C8ISG8</accession>
<evidence type="ECO:0000313" key="3">
    <source>
        <dbReference type="Proteomes" id="UP000481858"/>
    </source>
</evidence>
<name>A0A7C8ISG8_9PEZI</name>
<evidence type="ECO:0008006" key="4">
    <source>
        <dbReference type="Google" id="ProtNLM"/>
    </source>
</evidence>
<dbReference type="OrthoDB" id="5326346at2759"/>
<keyword evidence="3" id="KW-1185">Reference proteome</keyword>
<feature type="region of interest" description="Disordered" evidence="1">
    <location>
        <begin position="24"/>
        <end position="65"/>
    </location>
</feature>
<feature type="compositionally biased region" description="Acidic residues" evidence="1">
    <location>
        <begin position="46"/>
        <end position="63"/>
    </location>
</feature>
<feature type="compositionally biased region" description="Low complexity" evidence="1">
    <location>
        <begin position="26"/>
        <end position="40"/>
    </location>
</feature>
<reference evidence="2 3" key="1">
    <citation type="submission" date="2019-12" db="EMBL/GenBank/DDBJ databases">
        <title>Draft genome sequence of the ascomycete Xylaria multiplex DSM 110363.</title>
        <authorList>
            <person name="Buettner E."/>
            <person name="Kellner H."/>
        </authorList>
    </citation>
    <scope>NUCLEOTIDE SEQUENCE [LARGE SCALE GENOMIC DNA]</scope>
    <source>
        <strain evidence="2 3">DSM 110363</strain>
    </source>
</reference>
<evidence type="ECO:0000256" key="1">
    <source>
        <dbReference type="SAM" id="MobiDB-lite"/>
    </source>
</evidence>
<comment type="caution">
    <text evidence="2">The sequence shown here is derived from an EMBL/GenBank/DDBJ whole genome shotgun (WGS) entry which is preliminary data.</text>
</comment>
<dbReference type="Proteomes" id="UP000481858">
    <property type="component" value="Unassembled WGS sequence"/>
</dbReference>
<dbReference type="AlphaFoldDB" id="A0A7C8ISG8"/>
<dbReference type="InParanoid" id="A0A7C8ISG8"/>
<gene>
    <name evidence="2" type="ORF">GQX73_g6620</name>
</gene>
<organism evidence="2 3">
    <name type="scientific">Xylaria multiplex</name>
    <dbReference type="NCBI Taxonomy" id="323545"/>
    <lineage>
        <taxon>Eukaryota</taxon>
        <taxon>Fungi</taxon>
        <taxon>Dikarya</taxon>
        <taxon>Ascomycota</taxon>
        <taxon>Pezizomycotina</taxon>
        <taxon>Sordariomycetes</taxon>
        <taxon>Xylariomycetidae</taxon>
        <taxon>Xylariales</taxon>
        <taxon>Xylariaceae</taxon>
        <taxon>Xylaria</taxon>
    </lineage>
</organism>
<sequence length="423" mass="46754">MAVHEVVLDPDGDIFVIVLAKLPEKPAGNPGEAEPQAAAPEPGPPEPEEPAAVEETATEEPAPEDAAIPEAVQNGGQHPDTSTTQGEDQWRFKASSKHLSLASTYVKTMMAGPWREANEVHADGLLHWTFSGFDVSAVSAILSVIHGLNRRVPRAVDLGMLAQISRVVDYLSCHEVMELWVSIWIARLQGPTDSSSRADWDAWISVAGVFQHAEIFKQWTRVAIIQKLNVPPSLELPILSQAYDVIDQRRQLHLGKIFACIYDHMDLLIERKTCSVECDAILLGTLVRQMRAHSFPRLRPTKPYEGMSVSCAVEAMRGLKVPEWYSKVSGSDEPGPNPFEFWGASKKASKTKEKRGKMKVKKQVQVPDGWGGYRAPEEVEELEELVVNEHTCGFDDLIAAVTSVEKEIQGLELEGDLGVRWAE</sequence>